<evidence type="ECO:0000256" key="1">
    <source>
        <dbReference type="ARBA" id="ARBA00004496"/>
    </source>
</evidence>
<name>A0A564Y2Q3_HYMDI</name>
<reference evidence="6 7" key="1">
    <citation type="submission" date="2019-07" db="EMBL/GenBank/DDBJ databases">
        <authorList>
            <person name="Jastrzebski P J."/>
            <person name="Paukszto L."/>
            <person name="Jastrzebski P J."/>
        </authorList>
    </citation>
    <scope>NUCLEOTIDE SEQUENCE [LARGE SCALE GENOMIC DNA]</scope>
    <source>
        <strain evidence="6 7">WMS-il1</strain>
    </source>
</reference>
<dbReference type="GO" id="GO:0034058">
    <property type="term" value="P:endosomal vesicle fusion"/>
    <property type="evidence" value="ECO:0007669"/>
    <property type="project" value="TreeGrafter"/>
</dbReference>
<dbReference type="GO" id="GO:0015031">
    <property type="term" value="P:protein transport"/>
    <property type="evidence" value="ECO:0007669"/>
    <property type="project" value="UniProtKB-KW"/>
</dbReference>
<dbReference type="GO" id="GO:0006914">
    <property type="term" value="P:autophagy"/>
    <property type="evidence" value="ECO:0007669"/>
    <property type="project" value="TreeGrafter"/>
</dbReference>
<dbReference type="InterPro" id="IPR001180">
    <property type="entry name" value="CNH_dom"/>
</dbReference>
<evidence type="ECO:0000256" key="3">
    <source>
        <dbReference type="ARBA" id="ARBA00022490"/>
    </source>
</evidence>
<dbReference type="SUPFAM" id="SSF50978">
    <property type="entry name" value="WD40 repeat-like"/>
    <property type="match status" value="1"/>
</dbReference>
<dbReference type="AlphaFoldDB" id="A0A564Y2Q3"/>
<dbReference type="EMBL" id="CABIJS010000044">
    <property type="protein sequence ID" value="VUZ40774.1"/>
    <property type="molecule type" value="Genomic_DNA"/>
</dbReference>
<evidence type="ECO:0000313" key="7">
    <source>
        <dbReference type="Proteomes" id="UP000321570"/>
    </source>
</evidence>
<organism evidence="6 7">
    <name type="scientific">Hymenolepis diminuta</name>
    <name type="common">Rat tapeworm</name>
    <dbReference type="NCBI Taxonomy" id="6216"/>
    <lineage>
        <taxon>Eukaryota</taxon>
        <taxon>Metazoa</taxon>
        <taxon>Spiralia</taxon>
        <taxon>Lophotrochozoa</taxon>
        <taxon>Platyhelminthes</taxon>
        <taxon>Cestoda</taxon>
        <taxon>Eucestoda</taxon>
        <taxon>Cyclophyllidea</taxon>
        <taxon>Hymenolepididae</taxon>
        <taxon>Hymenolepis</taxon>
    </lineage>
</organism>
<dbReference type="PANTHER" id="PTHR12894">
    <property type="entry name" value="CNH DOMAIN CONTAINING"/>
    <property type="match status" value="1"/>
</dbReference>
<evidence type="ECO:0000256" key="4">
    <source>
        <dbReference type="ARBA" id="ARBA00022927"/>
    </source>
</evidence>
<keyword evidence="2" id="KW-0813">Transport</keyword>
<keyword evidence="3" id="KW-0963">Cytoplasm</keyword>
<evidence type="ECO:0000259" key="5">
    <source>
        <dbReference type="PROSITE" id="PS50219"/>
    </source>
</evidence>
<feature type="domain" description="CNH" evidence="5">
    <location>
        <begin position="22"/>
        <end position="290"/>
    </location>
</feature>
<dbReference type="GO" id="GO:0005737">
    <property type="term" value="C:cytoplasm"/>
    <property type="evidence" value="ECO:0007669"/>
    <property type="project" value="UniProtKB-SubCell"/>
</dbReference>
<evidence type="ECO:0000313" key="6">
    <source>
        <dbReference type="EMBL" id="VUZ40774.1"/>
    </source>
</evidence>
<dbReference type="InterPro" id="IPR036322">
    <property type="entry name" value="WD40_repeat_dom_sf"/>
</dbReference>
<dbReference type="Proteomes" id="UP000321570">
    <property type="component" value="Unassembled WGS sequence"/>
</dbReference>
<dbReference type="InterPro" id="IPR032914">
    <property type="entry name" value="Vam6/VPS39/TRAP1"/>
</dbReference>
<evidence type="ECO:0000256" key="2">
    <source>
        <dbReference type="ARBA" id="ARBA00022448"/>
    </source>
</evidence>
<protein>
    <recommendedName>
        <fullName evidence="5">CNH domain-containing protein</fullName>
    </recommendedName>
</protein>
<comment type="subcellular location">
    <subcellularLocation>
        <location evidence="1">Cytoplasm</location>
    </subcellularLocation>
</comment>
<accession>A0A564Y2Q3</accession>
<dbReference type="GO" id="GO:0016020">
    <property type="term" value="C:membrane"/>
    <property type="evidence" value="ECO:0007669"/>
    <property type="project" value="TreeGrafter"/>
</dbReference>
<dbReference type="Pfam" id="PF00780">
    <property type="entry name" value="CNH"/>
    <property type="match status" value="1"/>
</dbReference>
<keyword evidence="7" id="KW-1185">Reference proteome</keyword>
<dbReference type="PANTHER" id="PTHR12894:SF27">
    <property type="entry name" value="TRANSFORMING GROWTH FACTOR-BETA RECEPTOR-ASSOCIATED PROTEIN 1"/>
    <property type="match status" value="1"/>
</dbReference>
<gene>
    <name evidence="6" type="ORF">WMSIL1_LOCUS1738</name>
</gene>
<keyword evidence="4" id="KW-0653">Protein transport</keyword>
<proteinExistence type="predicted"/>
<dbReference type="PROSITE" id="PS50219">
    <property type="entry name" value="CNH"/>
    <property type="match status" value="1"/>
</dbReference>
<sequence length="980" mass="110154">MSINMYAVYDQSVDSRIFLSKPHKISSLCSFENLLFLGTYDGYLLQVIYDEMDDEKTYFSFGVIFERHISESIIARLQTSRYAEFVAALSNNKLQFLDAEKLESSPLRSSLDGVSTFSIRDSDLSSERHSILAVCTMNQHLQVYRVVKARMDLVNTINLSSIALDVFCVDNFAVIASSKKYIGVDLKTKTSHEIFARTGSLDRPLIDSFSEDEFLLSGPGSLGIFVNSVGQSNRPPLTLSTNLLALFSRKQLVFAVDDEFLTIHSASLQKQVQTLVVQNVCAACMSLDRDFIFMATYNPITNASQIRVVQPETWDLVAKRLILAGCLADVSNLLNDQFTKLVNLCNERPATSGYAKKIFNTRSKRVYTLMGLYLFENGQLAHSREFFEKSSLDIRELLNRYVDLLPRGYEYSADPSLHITTSPKAVSESSPSITEDQSPPCNIFNLAETTGVSVTEFRKFLLNFLLENRRGRIFTQHTQFVETAILKLCVQLSEDSENICCEGYETWSELVESLSSVNFEDLQLFLDEHCAYHVKALLCRWNCDVEEALEIWKSLALGVLIDRQFPGSEYYIDALLTALTLPAAFRKHSISATTKAVSTMPLGTLVGCTVYAELVARHLEGLLASAKSLPLADTLVCRLASITSWNNASSSTHPTTAVSSTNGKFVLSTDALLKRLHPKHPDMAENYLWLRIFKAGDKESSHHTLLAELQLQLLLKYAESKDGEKLFRQRLRFRYTLSHLEDCQTEKLLASLKSSSSADLFTEEYVTLLGKLNKYDEALRALVLREKNLGAALRFCAWCTNIELHQRLTEHSTLWNHQEIDEPVARSRHMKIPKSNAYTVLLKLLLTSNDPSLLEQSKKLLEMEIPFLDFVEILKVLPDDWEIDPAVSAFLANAMKATLIRESKSNIELGLTTQIASASRIEAAVSTSHGLPVTDASKCLQCHLPLNAYGDLRPFAWILNQEYSPTSVMHLHCLQSDSVL</sequence>